<dbReference type="GO" id="GO:0010333">
    <property type="term" value="F:terpene synthase activity"/>
    <property type="evidence" value="ECO:0007669"/>
    <property type="project" value="InterPro"/>
</dbReference>
<dbReference type="Gene3D" id="1.10.600.10">
    <property type="entry name" value="Farnesyl Diphosphate Synthase"/>
    <property type="match status" value="1"/>
</dbReference>
<dbReference type="InterPro" id="IPR005630">
    <property type="entry name" value="Terpene_synthase_metal-bd"/>
</dbReference>
<dbReference type="InterPro" id="IPR050148">
    <property type="entry name" value="Terpene_synthase-like"/>
</dbReference>
<feature type="domain" description="Terpene synthase metal-binding" evidence="4">
    <location>
        <begin position="1"/>
        <end position="156"/>
    </location>
</feature>
<evidence type="ECO:0000313" key="5">
    <source>
        <dbReference type="EMBL" id="CAK7337850.1"/>
    </source>
</evidence>
<keyword evidence="3" id="KW-0456">Lyase</keyword>
<dbReference type="Pfam" id="PF03936">
    <property type="entry name" value="Terpene_synth_C"/>
    <property type="match status" value="1"/>
</dbReference>
<dbReference type="EMBL" id="CAWUPB010001108">
    <property type="protein sequence ID" value="CAK7337850.1"/>
    <property type="molecule type" value="Genomic_DNA"/>
</dbReference>
<evidence type="ECO:0000256" key="3">
    <source>
        <dbReference type="ARBA" id="ARBA00023239"/>
    </source>
</evidence>
<evidence type="ECO:0000256" key="1">
    <source>
        <dbReference type="ARBA" id="ARBA00022723"/>
    </source>
</evidence>
<evidence type="ECO:0000313" key="6">
    <source>
        <dbReference type="Proteomes" id="UP001314170"/>
    </source>
</evidence>
<dbReference type="PANTHER" id="PTHR31225">
    <property type="entry name" value="OS04G0344100 PROTEIN-RELATED"/>
    <property type="match status" value="1"/>
</dbReference>
<dbReference type="PANTHER" id="PTHR31225:SF93">
    <property type="entry name" value="ALPHA-HUMULENE_(-)-(E)-BETA-CARYOPHYLLENE SYNTHASE"/>
    <property type="match status" value="1"/>
</dbReference>
<dbReference type="SUPFAM" id="SSF48576">
    <property type="entry name" value="Terpenoid synthases"/>
    <property type="match status" value="1"/>
</dbReference>
<keyword evidence="2" id="KW-0460">Magnesium</keyword>
<keyword evidence="1" id="KW-0479">Metal-binding</keyword>
<evidence type="ECO:0000256" key="2">
    <source>
        <dbReference type="ARBA" id="ARBA00022842"/>
    </source>
</evidence>
<proteinExistence type="predicted"/>
<comment type="caution">
    <text evidence="5">The sequence shown here is derived from an EMBL/GenBank/DDBJ whole genome shotgun (WGS) entry which is preliminary data.</text>
</comment>
<dbReference type="InterPro" id="IPR008949">
    <property type="entry name" value="Isoprenoid_synthase_dom_sf"/>
</dbReference>
<protein>
    <recommendedName>
        <fullName evidence="4">Terpene synthase metal-binding domain-containing protein</fullName>
    </recommendedName>
</protein>
<sequence length="225" mass="25464">MKVLYRNLLNLYDETEEEVSKDGRSFSVDYVKYEIKEMTGAYFVEAGWCDKGHVPPFNEYAANGLTSSGYGAITASSFAGLKAAGIKEFEWLKSRPKMIKAGMLVLRLMNNVVSHEDEQKRVHCASGVQCYMKHYGVSGNEATKDLRKMIANAWKDINEDCMRPTAVSMFIQQVYLNLIRTTNLIYEHDDSYTNMLSLKPYVVSLFRPENSDVRVFVGDLASAGF</sequence>
<dbReference type="GO" id="GO:0016114">
    <property type="term" value="P:terpenoid biosynthetic process"/>
    <property type="evidence" value="ECO:0007669"/>
    <property type="project" value="InterPro"/>
</dbReference>
<name>A0AAV1RN72_9ROSI</name>
<gene>
    <name evidence="5" type="ORF">DCAF_LOCUS12889</name>
</gene>
<reference evidence="5 6" key="1">
    <citation type="submission" date="2024-01" db="EMBL/GenBank/DDBJ databases">
        <authorList>
            <person name="Waweru B."/>
        </authorList>
    </citation>
    <scope>NUCLEOTIDE SEQUENCE [LARGE SCALE GENOMIC DNA]</scope>
</reference>
<dbReference type="GO" id="GO:0000287">
    <property type="term" value="F:magnesium ion binding"/>
    <property type="evidence" value="ECO:0007669"/>
    <property type="project" value="InterPro"/>
</dbReference>
<accession>A0AAV1RN72</accession>
<organism evidence="5 6">
    <name type="scientific">Dovyalis caffra</name>
    <dbReference type="NCBI Taxonomy" id="77055"/>
    <lineage>
        <taxon>Eukaryota</taxon>
        <taxon>Viridiplantae</taxon>
        <taxon>Streptophyta</taxon>
        <taxon>Embryophyta</taxon>
        <taxon>Tracheophyta</taxon>
        <taxon>Spermatophyta</taxon>
        <taxon>Magnoliopsida</taxon>
        <taxon>eudicotyledons</taxon>
        <taxon>Gunneridae</taxon>
        <taxon>Pentapetalae</taxon>
        <taxon>rosids</taxon>
        <taxon>fabids</taxon>
        <taxon>Malpighiales</taxon>
        <taxon>Salicaceae</taxon>
        <taxon>Flacourtieae</taxon>
        <taxon>Dovyalis</taxon>
    </lineage>
</organism>
<dbReference type="Proteomes" id="UP001314170">
    <property type="component" value="Unassembled WGS sequence"/>
</dbReference>
<dbReference type="AlphaFoldDB" id="A0AAV1RN72"/>
<evidence type="ECO:0000259" key="4">
    <source>
        <dbReference type="Pfam" id="PF03936"/>
    </source>
</evidence>
<keyword evidence="6" id="KW-1185">Reference proteome</keyword>